<dbReference type="EMBL" id="LR862133">
    <property type="protein sequence ID" value="CAD1838511.1"/>
    <property type="molecule type" value="Genomic_DNA"/>
</dbReference>
<reference evidence="1" key="1">
    <citation type="submission" date="2020-07" db="EMBL/GenBank/DDBJ databases">
        <authorList>
            <person name="Lin J."/>
        </authorList>
    </citation>
    <scope>NUCLEOTIDE SEQUENCE</scope>
</reference>
<dbReference type="AlphaFoldDB" id="A0A6V7Q6A7"/>
<accession>A0A6V7Q6A7</accession>
<evidence type="ECO:0000313" key="1">
    <source>
        <dbReference type="EMBL" id="CAD1838511.1"/>
    </source>
</evidence>
<gene>
    <name evidence="1" type="ORF">CB5_LOCUS21722</name>
</gene>
<organism evidence="1">
    <name type="scientific">Ananas comosus var. bracteatus</name>
    <name type="common">red pineapple</name>
    <dbReference type="NCBI Taxonomy" id="296719"/>
    <lineage>
        <taxon>Eukaryota</taxon>
        <taxon>Viridiplantae</taxon>
        <taxon>Streptophyta</taxon>
        <taxon>Embryophyta</taxon>
        <taxon>Tracheophyta</taxon>
        <taxon>Spermatophyta</taxon>
        <taxon>Magnoliopsida</taxon>
        <taxon>Liliopsida</taxon>
        <taxon>Poales</taxon>
        <taxon>Bromeliaceae</taxon>
        <taxon>Bromelioideae</taxon>
        <taxon>Ananas</taxon>
    </lineage>
</organism>
<sequence length="181" mass="20331">MSKVHIFYVRLLHEICEQLQVEVPQFVVSVDAEGKFLAYADVSIQRSGTIVESTRCWSAQSSTSAAAEQDAARLAVKKLVDELDLDVTDANYDRYLLYKGLYDHVTIENVVVVAQYNKLMQDYNLLRDCYVSTVIQKNEYVDDRIKIRRAINECHAVVNRLGPIDPDTESAASGALSAPLD</sequence>
<name>A0A6V7Q6A7_ANACO</name>
<protein>
    <submittedName>
        <fullName evidence="1">Uncharacterized protein</fullName>
    </submittedName>
</protein>
<proteinExistence type="predicted"/>